<evidence type="ECO:0000313" key="1">
    <source>
        <dbReference type="EMBL" id="PIO32822.1"/>
    </source>
</evidence>
<dbReference type="EMBL" id="KV929616">
    <property type="protein sequence ID" value="PIO32822.1"/>
    <property type="molecule type" value="Genomic_DNA"/>
</dbReference>
<reference evidence="2" key="1">
    <citation type="journal article" date="2017" name="Nat. Commun.">
        <title>The North American bullfrog draft genome provides insight into hormonal regulation of long noncoding RNA.</title>
        <authorList>
            <person name="Hammond S.A."/>
            <person name="Warren R.L."/>
            <person name="Vandervalk B.P."/>
            <person name="Kucuk E."/>
            <person name="Khan H."/>
            <person name="Gibb E.A."/>
            <person name="Pandoh P."/>
            <person name="Kirk H."/>
            <person name="Zhao Y."/>
            <person name="Jones M."/>
            <person name="Mungall A.J."/>
            <person name="Coope R."/>
            <person name="Pleasance S."/>
            <person name="Moore R.A."/>
            <person name="Holt R.A."/>
            <person name="Round J.M."/>
            <person name="Ohora S."/>
            <person name="Walle B.V."/>
            <person name="Veldhoen N."/>
            <person name="Helbing C.C."/>
            <person name="Birol I."/>
        </authorList>
    </citation>
    <scope>NUCLEOTIDE SEQUENCE [LARGE SCALE GENOMIC DNA]</scope>
</reference>
<dbReference type="AlphaFoldDB" id="A0A2G9RY72"/>
<accession>A0A2G9RY72</accession>
<evidence type="ECO:0000313" key="2">
    <source>
        <dbReference type="Proteomes" id="UP000228934"/>
    </source>
</evidence>
<proteinExistence type="predicted"/>
<name>A0A2G9RY72_AQUCT</name>
<keyword evidence="2" id="KW-1185">Reference proteome</keyword>
<sequence length="236" mass="26248">MAIKKPFHCHLPRSDLNPVASVMHRFVPVCPSCFGLISVHAPEPGSFVSRRCGATDPHLCHGNFIIIHVTHTYRAPFQIQLLPRCTDSFRCAPVSALSITCTRARFIVSRGTTDSCLCQDKTFNSFHCYVLHSDSNPVASRMHRLLPVCTNVLCCLISRHAPESGSLSVAAAAQPSQASVMARCFINFMIKGKHFSHFIINTAPRFRILGIRKPSIHPGKPQWSWPRSCHATQFDS</sequence>
<gene>
    <name evidence="1" type="ORF">AB205_0093490</name>
</gene>
<protein>
    <submittedName>
        <fullName evidence="1">Uncharacterized protein</fullName>
    </submittedName>
</protein>
<dbReference type="Proteomes" id="UP000228934">
    <property type="component" value="Unassembled WGS sequence"/>
</dbReference>
<organism evidence="1 2">
    <name type="scientific">Aquarana catesbeiana</name>
    <name type="common">American bullfrog</name>
    <name type="synonym">Rana catesbeiana</name>
    <dbReference type="NCBI Taxonomy" id="8400"/>
    <lineage>
        <taxon>Eukaryota</taxon>
        <taxon>Metazoa</taxon>
        <taxon>Chordata</taxon>
        <taxon>Craniata</taxon>
        <taxon>Vertebrata</taxon>
        <taxon>Euteleostomi</taxon>
        <taxon>Amphibia</taxon>
        <taxon>Batrachia</taxon>
        <taxon>Anura</taxon>
        <taxon>Neobatrachia</taxon>
        <taxon>Ranoidea</taxon>
        <taxon>Ranidae</taxon>
        <taxon>Aquarana</taxon>
    </lineage>
</organism>